<feature type="non-terminal residue" evidence="1">
    <location>
        <position position="123"/>
    </location>
</feature>
<sequence>MANGFQACGLFLFSVDALQYNKLLMKQNMSNSTNDFTPLEERQKHLEFFEKYINFDVLKRIKRRIKTFAEAKKKGIWDGKLEKQGLFNYWLSLQNLPNKIPPDVPEVFKSALFWPKIQTNEAK</sequence>
<organism>
    <name type="scientific">Solenopsis invicta</name>
    <name type="common">Red imported fire ant</name>
    <name type="synonym">Solenopsis wagneri</name>
    <dbReference type="NCBI Taxonomy" id="13686"/>
    <lineage>
        <taxon>Eukaryota</taxon>
        <taxon>Metazoa</taxon>
        <taxon>Ecdysozoa</taxon>
        <taxon>Arthropoda</taxon>
        <taxon>Hexapoda</taxon>
        <taxon>Insecta</taxon>
        <taxon>Pterygota</taxon>
        <taxon>Neoptera</taxon>
        <taxon>Endopterygota</taxon>
        <taxon>Hymenoptera</taxon>
        <taxon>Apocrita</taxon>
        <taxon>Aculeata</taxon>
        <taxon>Formicoidea</taxon>
        <taxon>Formicidae</taxon>
        <taxon>Myrmicinae</taxon>
        <taxon>Solenopsis</taxon>
    </lineage>
</organism>
<gene>
    <name evidence="1" type="ORF">SINV_11287</name>
</gene>
<dbReference type="AlphaFoldDB" id="E9J6H5"/>
<accession>E9J6H5</accession>
<proteinExistence type="predicted"/>
<name>E9J6H5_SOLIN</name>
<evidence type="ECO:0000313" key="1">
    <source>
        <dbReference type="EMBL" id="EFZ11583.1"/>
    </source>
</evidence>
<dbReference type="EMBL" id="GL768267">
    <property type="protein sequence ID" value="EFZ11583.1"/>
    <property type="molecule type" value="Genomic_DNA"/>
</dbReference>
<dbReference type="HOGENOM" id="CLU_2021090_0_0_1"/>
<reference evidence="1" key="1">
    <citation type="journal article" date="2011" name="Proc. Natl. Acad. Sci. U.S.A.">
        <title>The genome of the fire ant Solenopsis invicta.</title>
        <authorList>
            <person name="Wurm Y."/>
            <person name="Wang J."/>
            <person name="Riba-Grognuz O."/>
            <person name="Corona M."/>
            <person name="Nygaard S."/>
            <person name="Hunt B.G."/>
            <person name="Ingram K.K."/>
            <person name="Falquet L."/>
            <person name="Nipitwattanaphon M."/>
            <person name="Gotzek D."/>
            <person name="Dijkstra M.B."/>
            <person name="Oettler J."/>
            <person name="Comtesse F."/>
            <person name="Shih C.J."/>
            <person name="Wu W.J."/>
            <person name="Yang C.C."/>
            <person name="Thomas J."/>
            <person name="Beaudoing E."/>
            <person name="Pradervand S."/>
            <person name="Flegel V."/>
            <person name="Cook E.D."/>
            <person name="Fabbretti R."/>
            <person name="Stockinger H."/>
            <person name="Long L."/>
            <person name="Farmerie W.G."/>
            <person name="Oakey J."/>
            <person name="Boomsma J.J."/>
            <person name="Pamilo P."/>
            <person name="Yi S.V."/>
            <person name="Heinze J."/>
            <person name="Goodisman M.A."/>
            <person name="Farinelli L."/>
            <person name="Harshman K."/>
            <person name="Hulo N."/>
            <person name="Cerutti L."/>
            <person name="Xenarios I."/>
            <person name="Shoemaker D."/>
            <person name="Keller L."/>
        </authorList>
    </citation>
    <scope>NUCLEOTIDE SEQUENCE [LARGE SCALE GENOMIC DNA]</scope>
</reference>
<protein>
    <submittedName>
        <fullName evidence="1">Uncharacterized protein</fullName>
    </submittedName>
</protein>